<gene>
    <name evidence="1" type="ORF">Vadar_006847</name>
</gene>
<name>A0ACB7XNQ5_9ERIC</name>
<organism evidence="1 2">
    <name type="scientific">Vaccinium darrowii</name>
    <dbReference type="NCBI Taxonomy" id="229202"/>
    <lineage>
        <taxon>Eukaryota</taxon>
        <taxon>Viridiplantae</taxon>
        <taxon>Streptophyta</taxon>
        <taxon>Embryophyta</taxon>
        <taxon>Tracheophyta</taxon>
        <taxon>Spermatophyta</taxon>
        <taxon>Magnoliopsida</taxon>
        <taxon>eudicotyledons</taxon>
        <taxon>Gunneridae</taxon>
        <taxon>Pentapetalae</taxon>
        <taxon>asterids</taxon>
        <taxon>Ericales</taxon>
        <taxon>Ericaceae</taxon>
        <taxon>Vaccinioideae</taxon>
        <taxon>Vaccinieae</taxon>
        <taxon>Vaccinium</taxon>
    </lineage>
</organism>
<dbReference type="EMBL" id="CM037151">
    <property type="protein sequence ID" value="KAH7842576.1"/>
    <property type="molecule type" value="Genomic_DNA"/>
</dbReference>
<proteinExistence type="predicted"/>
<keyword evidence="2" id="KW-1185">Reference proteome</keyword>
<comment type="caution">
    <text evidence="1">The sequence shown here is derived from an EMBL/GenBank/DDBJ whole genome shotgun (WGS) entry which is preliminary data.</text>
</comment>
<reference evidence="1 2" key="1">
    <citation type="journal article" date="2021" name="Hortic Res">
        <title>High-quality reference genome and annotation aids understanding of berry development for evergreen blueberry (Vaccinium darrowii).</title>
        <authorList>
            <person name="Yu J."/>
            <person name="Hulse-Kemp A.M."/>
            <person name="Babiker E."/>
            <person name="Staton M."/>
        </authorList>
    </citation>
    <scope>NUCLEOTIDE SEQUENCE [LARGE SCALE GENOMIC DNA]</scope>
    <source>
        <strain evidence="2">cv. NJ 8807/NJ 8810</strain>
        <tissue evidence="1">Young leaf</tissue>
    </source>
</reference>
<protein>
    <submittedName>
        <fullName evidence="1">Uncharacterized protein</fullName>
    </submittedName>
</protein>
<evidence type="ECO:0000313" key="1">
    <source>
        <dbReference type="EMBL" id="KAH7842576.1"/>
    </source>
</evidence>
<accession>A0ACB7XNQ5</accession>
<dbReference type="Proteomes" id="UP000828048">
    <property type="component" value="Chromosome 1"/>
</dbReference>
<sequence length="90" mass="10470">MEVRPLRSALKRLRSWITGKRKDQSPWTRAEIHAVQVGLVFEGMDKEAVEQSCVVLVEKLARKGVKMGKCNADGEEEAKIGRWSRRLWYW</sequence>
<evidence type="ECO:0000313" key="2">
    <source>
        <dbReference type="Proteomes" id="UP000828048"/>
    </source>
</evidence>